<evidence type="ECO:0000313" key="2">
    <source>
        <dbReference type="Proteomes" id="UP000315677"/>
    </source>
</evidence>
<dbReference type="EMBL" id="VFPA01000002">
    <property type="protein sequence ID" value="TQM11473.1"/>
    <property type="molecule type" value="Genomic_DNA"/>
</dbReference>
<accession>A0A543DQ84</accession>
<dbReference type="Proteomes" id="UP000315677">
    <property type="component" value="Unassembled WGS sequence"/>
</dbReference>
<gene>
    <name evidence="1" type="ORF">FB558_4036</name>
</gene>
<protein>
    <submittedName>
        <fullName evidence="1">Uncharacterized protein</fullName>
    </submittedName>
</protein>
<keyword evidence="2" id="KW-1185">Reference proteome</keyword>
<name>A0A543DQ84_9PSEU</name>
<sequence length="37" mass="4094">MMLVGFDDPVLRVGLLHTERAWLGTLRGRVGTDRLAA</sequence>
<evidence type="ECO:0000313" key="1">
    <source>
        <dbReference type="EMBL" id="TQM11473.1"/>
    </source>
</evidence>
<comment type="caution">
    <text evidence="1">The sequence shown here is derived from an EMBL/GenBank/DDBJ whole genome shotgun (WGS) entry which is preliminary data.</text>
</comment>
<organism evidence="1 2">
    <name type="scientific">Pseudonocardia kunmingensis</name>
    <dbReference type="NCBI Taxonomy" id="630975"/>
    <lineage>
        <taxon>Bacteria</taxon>
        <taxon>Bacillati</taxon>
        <taxon>Actinomycetota</taxon>
        <taxon>Actinomycetes</taxon>
        <taxon>Pseudonocardiales</taxon>
        <taxon>Pseudonocardiaceae</taxon>
        <taxon>Pseudonocardia</taxon>
    </lineage>
</organism>
<dbReference type="AlphaFoldDB" id="A0A543DQ84"/>
<proteinExistence type="predicted"/>
<reference evidence="1 2" key="1">
    <citation type="submission" date="2019-06" db="EMBL/GenBank/DDBJ databases">
        <title>Sequencing the genomes of 1000 actinobacteria strains.</title>
        <authorList>
            <person name="Klenk H.-P."/>
        </authorList>
    </citation>
    <scope>NUCLEOTIDE SEQUENCE [LARGE SCALE GENOMIC DNA]</scope>
    <source>
        <strain evidence="1 2">DSM 45301</strain>
    </source>
</reference>